<proteinExistence type="inferred from homology"/>
<evidence type="ECO:0000256" key="1">
    <source>
        <dbReference type="ARBA" id="ARBA00008558"/>
    </source>
</evidence>
<dbReference type="RefSeq" id="WP_284329213.1">
    <property type="nucleotide sequence ID" value="NZ_BSUN01000001.1"/>
</dbReference>
<dbReference type="InterPro" id="IPR012341">
    <property type="entry name" value="6hp_glycosidase-like_sf"/>
</dbReference>
<evidence type="ECO:0000256" key="2">
    <source>
        <dbReference type="ARBA" id="ARBA00023235"/>
    </source>
</evidence>
<dbReference type="EMBL" id="BSUN01000001">
    <property type="protein sequence ID" value="GMA37650.1"/>
    <property type="molecule type" value="Genomic_DNA"/>
</dbReference>
<keyword evidence="2" id="KW-0413">Isomerase</keyword>
<dbReference type="Pfam" id="PF07221">
    <property type="entry name" value="GlcNAc_2-epim"/>
    <property type="match status" value="1"/>
</dbReference>
<reference evidence="4" key="1">
    <citation type="journal article" date="2019" name="Int. J. Syst. Evol. Microbiol.">
        <title>The Global Catalogue of Microorganisms (GCM) 10K type strain sequencing project: providing services to taxonomists for standard genome sequencing and annotation.</title>
        <authorList>
            <consortium name="The Broad Institute Genomics Platform"/>
            <consortium name="The Broad Institute Genome Sequencing Center for Infectious Disease"/>
            <person name="Wu L."/>
            <person name="Ma J."/>
        </authorList>
    </citation>
    <scope>NUCLEOTIDE SEQUENCE [LARGE SCALE GENOMIC DNA]</scope>
    <source>
        <strain evidence="4">NBRC 112299</strain>
    </source>
</reference>
<dbReference type="PANTHER" id="PTHR15108">
    <property type="entry name" value="N-ACYLGLUCOSAMINE-2-EPIMERASE"/>
    <property type="match status" value="1"/>
</dbReference>
<dbReference type="Proteomes" id="UP001157125">
    <property type="component" value="Unassembled WGS sequence"/>
</dbReference>
<keyword evidence="4" id="KW-1185">Reference proteome</keyword>
<protein>
    <submittedName>
        <fullName evidence="3">N-acylglucosamine 2-epimerase</fullName>
    </submittedName>
</protein>
<sequence>MTAGDAGYRAAQRADLLRFVAAARVDDGFGWAQTTTGVDASRGTQLWITCRMTHVASLGVLAGEAPRSDGPSLDDLRALAAHGVEALTGPLQDAVNGGWYARLDDGKATDTAKQAYGHAFVILAASSAVAAGIEGAEALLSNALAVSETRFWDEPEGLSLEEWNADWTTLDTYRGVNANMHTVEAYLAAGDITHDHRWHERAGRIGARVAQWAAANEWRIPEHFDEHWNPMLEHHRDKPADPFRPYGATVGHGLEWARLLLASDATLGRSAPEGLVDAARALYATAVADGWARDGADGFVYTTDWRGEPVVRERMHWVAAEAIGAAQALFAITGEARYSADLSRWWAYVDSFLVDHRGGSWHHEPTLTTCLPARCGRASLMRTTPTRRHSFRTCHSSRHSLRRSSPSEASHEFADRCHRRERARRCRGALGSA</sequence>
<dbReference type="InterPro" id="IPR010819">
    <property type="entry name" value="AGE/CE"/>
</dbReference>
<comment type="similarity">
    <text evidence="1">Belongs to the N-acylglucosamine 2-epimerase family.</text>
</comment>
<evidence type="ECO:0000313" key="3">
    <source>
        <dbReference type="EMBL" id="GMA37650.1"/>
    </source>
</evidence>
<dbReference type="SUPFAM" id="SSF48208">
    <property type="entry name" value="Six-hairpin glycosidases"/>
    <property type="match status" value="1"/>
</dbReference>
<accession>A0ABQ6IK15</accession>
<comment type="caution">
    <text evidence="3">The sequence shown here is derived from an EMBL/GenBank/DDBJ whole genome shotgun (WGS) entry which is preliminary data.</text>
</comment>
<dbReference type="InterPro" id="IPR008928">
    <property type="entry name" value="6-hairpin_glycosidase_sf"/>
</dbReference>
<name>A0ABQ6IK15_9MICO</name>
<gene>
    <name evidence="3" type="ORF">GCM10025876_38540</name>
</gene>
<organism evidence="3 4">
    <name type="scientific">Demequina litorisediminis</name>
    <dbReference type="NCBI Taxonomy" id="1849022"/>
    <lineage>
        <taxon>Bacteria</taxon>
        <taxon>Bacillati</taxon>
        <taxon>Actinomycetota</taxon>
        <taxon>Actinomycetes</taxon>
        <taxon>Micrococcales</taxon>
        <taxon>Demequinaceae</taxon>
        <taxon>Demequina</taxon>
    </lineage>
</organism>
<evidence type="ECO:0000313" key="4">
    <source>
        <dbReference type="Proteomes" id="UP001157125"/>
    </source>
</evidence>
<dbReference type="Gene3D" id="1.50.10.10">
    <property type="match status" value="1"/>
</dbReference>